<keyword evidence="1" id="KW-0677">Repeat</keyword>
<comment type="caution">
    <text evidence="4">The sequence shown here is derived from an EMBL/GenBank/DDBJ whole genome shotgun (WGS) entry which is preliminary data.</text>
</comment>
<evidence type="ECO:0000313" key="4">
    <source>
        <dbReference type="EMBL" id="KAK9424979.1"/>
    </source>
</evidence>
<dbReference type="SUPFAM" id="SSF56112">
    <property type="entry name" value="Protein kinase-like (PK-like)"/>
    <property type="match status" value="1"/>
</dbReference>
<gene>
    <name evidence="4" type="ORF">SUNI508_13300</name>
</gene>
<dbReference type="PROSITE" id="PS50011">
    <property type="entry name" value="PROTEIN_KINASE_DOM"/>
    <property type="match status" value="1"/>
</dbReference>
<protein>
    <submittedName>
        <fullName evidence="4">Kinase-like protein</fullName>
    </submittedName>
</protein>
<dbReference type="EMBL" id="JARVKF010000026">
    <property type="protein sequence ID" value="KAK9424979.1"/>
    <property type="molecule type" value="Genomic_DNA"/>
</dbReference>
<name>A0ABR2VER7_9PEZI</name>
<dbReference type="PANTHER" id="PTHR45641">
    <property type="entry name" value="TETRATRICOPEPTIDE REPEAT PROTEIN (AFU_ORTHOLOGUE AFUA_6G03870)"/>
    <property type="match status" value="1"/>
</dbReference>
<dbReference type="InterPro" id="IPR011990">
    <property type="entry name" value="TPR-like_helical_dom_sf"/>
</dbReference>
<dbReference type="Pfam" id="PF13424">
    <property type="entry name" value="TPR_12"/>
    <property type="match status" value="2"/>
</dbReference>
<dbReference type="PROSITE" id="PS00108">
    <property type="entry name" value="PROTEIN_KINASE_ST"/>
    <property type="match status" value="1"/>
</dbReference>
<evidence type="ECO:0000256" key="1">
    <source>
        <dbReference type="ARBA" id="ARBA00022737"/>
    </source>
</evidence>
<dbReference type="InterPro" id="IPR000719">
    <property type="entry name" value="Prot_kinase_dom"/>
</dbReference>
<sequence length="545" mass="60693">MLPVIFTSATAQVSQSLLNAKLELAFKQIPKPCDRTGASDSSPIRNYPNIVKVLGVCFDVQYHEQSVAPVLVFEKATHDDLASFMVTEKGCWLSVTNRLTIIVDIAAALSITHSAGIIHGDVKPENILVYEEDGAIIPRLAELGFSSVSSQNPDDKTILVLRRKLDAVLRFLMRKEQWDEPHSITHLEHCLNYMLKPDPKERTPSLRALLAALDPDGPRDRLGLVLQDRGKLTDAEGLYRQALGIAEATGQSNNIELLTTMHNLASVLYEQGKSPTALSMFKEWYAEIGELAKAINCHRRVVDRLEASSATSTEAYSSALIQVATVLQRQGRYEQAEKYALAAYQTANEVLKPDTLPTLAILQTYASICPHTGRFESARELLHRVLDGRIRTLTSNHVQIAESLDALTEFYSEVEQFETAVNYGRQALSVQKELQGVDHPNTWTSASNLSRALCGASSPSRVESLAEAESLATEAWQRSKAFFGEDHYTTGQMMWRVAILKREQGAFAEAKALFQQVYELLVIVFDEDNPEVKECCYNLENLESY</sequence>
<dbReference type="InterPro" id="IPR008271">
    <property type="entry name" value="Ser/Thr_kinase_AS"/>
</dbReference>
<evidence type="ECO:0000256" key="2">
    <source>
        <dbReference type="ARBA" id="ARBA00022803"/>
    </source>
</evidence>
<dbReference type="PANTHER" id="PTHR45641:SF19">
    <property type="entry name" value="NEPHROCYSTIN-3"/>
    <property type="match status" value="1"/>
</dbReference>
<proteinExistence type="predicted"/>
<dbReference type="SUPFAM" id="SSF48452">
    <property type="entry name" value="TPR-like"/>
    <property type="match status" value="2"/>
</dbReference>
<accession>A0ABR2VER7</accession>
<feature type="domain" description="Protein kinase" evidence="3">
    <location>
        <begin position="1"/>
        <end position="288"/>
    </location>
</feature>
<dbReference type="Gene3D" id="1.10.510.10">
    <property type="entry name" value="Transferase(Phosphotransferase) domain 1"/>
    <property type="match status" value="1"/>
</dbReference>
<dbReference type="InterPro" id="IPR011009">
    <property type="entry name" value="Kinase-like_dom_sf"/>
</dbReference>
<keyword evidence="2" id="KW-0802">TPR repeat</keyword>
<reference evidence="4 5" key="1">
    <citation type="journal article" date="2024" name="J. Plant Pathol.">
        <title>Sequence and assembly of the genome of Seiridium unicorne, isolate CBS 538.82, causal agent of cypress canker disease.</title>
        <authorList>
            <person name="Scali E."/>
            <person name="Rocca G.D."/>
            <person name="Danti R."/>
            <person name="Garbelotto M."/>
            <person name="Barberini S."/>
            <person name="Baroncelli R."/>
            <person name="Emiliani G."/>
        </authorList>
    </citation>
    <scope>NUCLEOTIDE SEQUENCE [LARGE SCALE GENOMIC DNA]</scope>
    <source>
        <strain evidence="4 5">BM-138-508</strain>
    </source>
</reference>
<evidence type="ECO:0000313" key="5">
    <source>
        <dbReference type="Proteomes" id="UP001408356"/>
    </source>
</evidence>
<evidence type="ECO:0000259" key="3">
    <source>
        <dbReference type="PROSITE" id="PS50011"/>
    </source>
</evidence>
<keyword evidence="5" id="KW-1185">Reference proteome</keyword>
<dbReference type="SMART" id="SM00220">
    <property type="entry name" value="S_TKc"/>
    <property type="match status" value="1"/>
</dbReference>
<dbReference type="Pfam" id="PF13374">
    <property type="entry name" value="TPR_10"/>
    <property type="match status" value="1"/>
</dbReference>
<organism evidence="4 5">
    <name type="scientific">Seiridium unicorne</name>
    <dbReference type="NCBI Taxonomy" id="138068"/>
    <lineage>
        <taxon>Eukaryota</taxon>
        <taxon>Fungi</taxon>
        <taxon>Dikarya</taxon>
        <taxon>Ascomycota</taxon>
        <taxon>Pezizomycotina</taxon>
        <taxon>Sordariomycetes</taxon>
        <taxon>Xylariomycetidae</taxon>
        <taxon>Amphisphaeriales</taxon>
        <taxon>Sporocadaceae</taxon>
        <taxon>Seiridium</taxon>
    </lineage>
</organism>
<dbReference type="Proteomes" id="UP001408356">
    <property type="component" value="Unassembled WGS sequence"/>
</dbReference>
<dbReference type="Gene3D" id="1.25.40.10">
    <property type="entry name" value="Tetratricopeptide repeat domain"/>
    <property type="match status" value="3"/>
</dbReference>
<dbReference type="Pfam" id="PF00069">
    <property type="entry name" value="Pkinase"/>
    <property type="match status" value="1"/>
</dbReference>